<gene>
    <name evidence="2" type="ORF">DSM106972_081160</name>
</gene>
<accession>A0A433UXH1</accession>
<feature type="transmembrane region" description="Helical" evidence="1">
    <location>
        <begin position="12"/>
        <end position="35"/>
    </location>
</feature>
<dbReference type="AlphaFoldDB" id="A0A433UXH1"/>
<evidence type="ECO:0000256" key="1">
    <source>
        <dbReference type="SAM" id="Phobius"/>
    </source>
</evidence>
<proteinExistence type="predicted"/>
<keyword evidence="1" id="KW-1133">Transmembrane helix</keyword>
<dbReference type="EMBL" id="RSCL01000029">
    <property type="protein sequence ID" value="RUS98487.1"/>
    <property type="molecule type" value="Genomic_DNA"/>
</dbReference>
<keyword evidence="3" id="KW-1185">Reference proteome</keyword>
<reference evidence="2" key="2">
    <citation type="journal article" date="2019" name="Genome Biol. Evol.">
        <title>Day and night: Metabolic profiles and evolutionary relationships of six axenic non-marine cyanobacteria.</title>
        <authorList>
            <person name="Will S.E."/>
            <person name="Henke P."/>
            <person name="Boedeker C."/>
            <person name="Huang S."/>
            <person name="Brinkmann H."/>
            <person name="Rohde M."/>
            <person name="Jarek M."/>
            <person name="Friedl T."/>
            <person name="Seufert S."/>
            <person name="Schumacher M."/>
            <person name="Overmann J."/>
            <person name="Neumann-Schaal M."/>
            <person name="Petersen J."/>
        </authorList>
    </citation>
    <scope>NUCLEOTIDE SEQUENCE [LARGE SCALE GENOMIC DNA]</scope>
    <source>
        <strain evidence="2">PCC 7102</strain>
    </source>
</reference>
<sequence length="86" mass="10051">MNRNQRPSNIFIKVIVAILLLFGCYLIGTFIFNAVRRNNDDYKESRKFNVHCSNNNYDLICVASKNVYSANILRMQDINSIFFHSI</sequence>
<organism evidence="2 3">
    <name type="scientific">Dulcicalothrix desertica PCC 7102</name>
    <dbReference type="NCBI Taxonomy" id="232991"/>
    <lineage>
        <taxon>Bacteria</taxon>
        <taxon>Bacillati</taxon>
        <taxon>Cyanobacteriota</taxon>
        <taxon>Cyanophyceae</taxon>
        <taxon>Nostocales</taxon>
        <taxon>Calotrichaceae</taxon>
        <taxon>Dulcicalothrix</taxon>
    </lineage>
</organism>
<keyword evidence="1" id="KW-0812">Transmembrane</keyword>
<dbReference type="PROSITE" id="PS51257">
    <property type="entry name" value="PROKAR_LIPOPROTEIN"/>
    <property type="match status" value="1"/>
</dbReference>
<keyword evidence="1" id="KW-0472">Membrane</keyword>
<name>A0A433UXH1_9CYAN</name>
<protein>
    <submittedName>
        <fullName evidence="2">Uncharacterized protein</fullName>
    </submittedName>
</protein>
<comment type="caution">
    <text evidence="2">The sequence shown here is derived from an EMBL/GenBank/DDBJ whole genome shotgun (WGS) entry which is preliminary data.</text>
</comment>
<evidence type="ECO:0000313" key="3">
    <source>
        <dbReference type="Proteomes" id="UP000271624"/>
    </source>
</evidence>
<reference evidence="2" key="1">
    <citation type="submission" date="2018-12" db="EMBL/GenBank/DDBJ databases">
        <authorList>
            <person name="Will S."/>
            <person name="Neumann-Schaal M."/>
            <person name="Henke P."/>
        </authorList>
    </citation>
    <scope>NUCLEOTIDE SEQUENCE</scope>
    <source>
        <strain evidence="2">PCC 7102</strain>
    </source>
</reference>
<evidence type="ECO:0000313" key="2">
    <source>
        <dbReference type="EMBL" id="RUS98487.1"/>
    </source>
</evidence>
<dbReference type="Proteomes" id="UP000271624">
    <property type="component" value="Unassembled WGS sequence"/>
</dbReference>